<dbReference type="EMBL" id="CAMGYJ010000003">
    <property type="protein sequence ID" value="CAI0389893.1"/>
    <property type="molecule type" value="Genomic_DNA"/>
</dbReference>
<dbReference type="SMART" id="SM00105">
    <property type="entry name" value="ArfGap"/>
    <property type="match status" value="1"/>
</dbReference>
<dbReference type="Pfam" id="PF01412">
    <property type="entry name" value="ArfGap"/>
    <property type="match status" value="1"/>
</dbReference>
<accession>A0AAV0HYI5</accession>
<feature type="compositionally biased region" description="Basic and acidic residues" evidence="5">
    <location>
        <begin position="177"/>
        <end position="207"/>
    </location>
</feature>
<reference evidence="7" key="1">
    <citation type="submission" date="2022-08" db="EMBL/GenBank/DDBJ databases">
        <authorList>
            <person name="Gutierrez-Valencia J."/>
        </authorList>
    </citation>
    <scope>NUCLEOTIDE SEQUENCE</scope>
</reference>
<sequence length="705" mass="75668">MASRVKEDEKNERIIRGLLKLQENRRCINCNSLGPQYVCTNFSTFVCTTCSGIHREFTHRVKSISMAKFTPQEVGALQEGGNKRAREVLLKDWDPQRNSTPDSSNVDRLRDFIKHVYVDKRYTGDKNYGKPPIMKTEMLIVIVKSVQADREDVGSRSPPYEDVYDRRSNERSSPGGRSDDKNYRYGYDERRSPGYDQEGRHYSDYRKSPARPEIINDWRREDRFGNGRKGEDHRVSDGDSKLSGRSPERPNDVGGTSPPVVRPVREILGDSVVPLRISEPPKANAVRTADGFVGTQRTASSSSLSSTTEAPAEVKVEPAPSLIDFDSDPAPTAAAAAPQAQQTTSTQPAAPTLAASNDNNWASFDFAPAPKASEAPANASPLDSVLSQLSATPSVPGPTQIIPNGFGTMPVTGNGGNAPVPEAGQWATTQHQQPSLTPAQSTSQQYSAPGNHLWNSSLPPNVQAALNTTPGGGTIPGPGSSQSSTATGMKELPQDLFTATYPYFPTMVPGWQTGPPRGMMYPMQYSNVPAPMQYANVPSPMQYANVPSPMQYNSAAALMPTFIQQPSKSLNPFDANEPTPAQAQPFPNMSSLQSALPNMAAHSGIQRASSLDNSAPPAWMPNQSSPYQSGLHPQLQSYSTTAPPRPTTSQVPSHSSGHLGIAGFGSSDGGAAFGALNLDQHLAGGFSAPATTLQPFPSAGGNPFG</sequence>
<dbReference type="Proteomes" id="UP001154282">
    <property type="component" value="Unassembled WGS sequence"/>
</dbReference>
<dbReference type="InterPro" id="IPR001164">
    <property type="entry name" value="ArfGAP_dom"/>
</dbReference>
<feature type="compositionally biased region" description="Basic and acidic residues" evidence="5">
    <location>
        <begin position="214"/>
        <end position="251"/>
    </location>
</feature>
<comment type="caution">
    <text evidence="7">The sequence shown here is derived from an EMBL/GenBank/DDBJ whole genome shotgun (WGS) entry which is preliminary data.</text>
</comment>
<dbReference type="FunFam" id="1.10.220.150:FF:000005">
    <property type="entry name" value="Arf-GAP domain and FG repeat-containing protein 1"/>
    <property type="match status" value="1"/>
</dbReference>
<keyword evidence="2 4" id="KW-0863">Zinc-finger</keyword>
<keyword evidence="3" id="KW-0862">Zinc</keyword>
<evidence type="ECO:0000256" key="1">
    <source>
        <dbReference type="ARBA" id="ARBA00022723"/>
    </source>
</evidence>
<evidence type="ECO:0000313" key="8">
    <source>
        <dbReference type="Proteomes" id="UP001154282"/>
    </source>
</evidence>
<name>A0AAV0HYI5_9ROSI</name>
<keyword evidence="1" id="KW-0479">Metal-binding</keyword>
<dbReference type="SUPFAM" id="SSF57863">
    <property type="entry name" value="ArfGap/RecO-like zinc finger"/>
    <property type="match status" value="1"/>
</dbReference>
<dbReference type="PRINTS" id="PR00405">
    <property type="entry name" value="REVINTRACTNG"/>
</dbReference>
<feature type="region of interest" description="Disordered" evidence="5">
    <location>
        <begin position="148"/>
        <end position="264"/>
    </location>
</feature>
<feature type="compositionally biased region" description="Polar residues" evidence="5">
    <location>
        <begin position="579"/>
        <end position="596"/>
    </location>
</feature>
<feature type="region of interest" description="Disordered" evidence="5">
    <location>
        <begin position="567"/>
        <end position="662"/>
    </location>
</feature>
<feature type="region of interest" description="Disordered" evidence="5">
    <location>
        <begin position="465"/>
        <end position="487"/>
    </location>
</feature>
<evidence type="ECO:0000259" key="6">
    <source>
        <dbReference type="PROSITE" id="PS50115"/>
    </source>
</evidence>
<protein>
    <recommendedName>
        <fullName evidence="6">Arf-GAP domain-containing protein</fullName>
    </recommendedName>
</protein>
<evidence type="ECO:0000313" key="7">
    <source>
        <dbReference type="EMBL" id="CAI0389893.1"/>
    </source>
</evidence>
<evidence type="ECO:0000256" key="2">
    <source>
        <dbReference type="ARBA" id="ARBA00022771"/>
    </source>
</evidence>
<dbReference type="Gene3D" id="1.10.220.150">
    <property type="entry name" value="Arf GTPase activating protein"/>
    <property type="match status" value="1"/>
</dbReference>
<dbReference type="GO" id="GO:0005096">
    <property type="term" value="F:GTPase activator activity"/>
    <property type="evidence" value="ECO:0007669"/>
    <property type="project" value="InterPro"/>
</dbReference>
<feature type="domain" description="Arf-GAP" evidence="6">
    <location>
        <begin position="12"/>
        <end position="130"/>
    </location>
</feature>
<feature type="region of interest" description="Disordered" evidence="5">
    <location>
        <begin position="321"/>
        <end position="357"/>
    </location>
</feature>
<dbReference type="CDD" id="cd08838">
    <property type="entry name" value="ArfGap_AGFG"/>
    <property type="match status" value="1"/>
</dbReference>
<feature type="compositionally biased region" description="Low complexity" evidence="5">
    <location>
        <begin position="329"/>
        <end position="355"/>
    </location>
</feature>
<keyword evidence="8" id="KW-1185">Reference proteome</keyword>
<proteinExistence type="predicted"/>
<evidence type="ECO:0000256" key="4">
    <source>
        <dbReference type="PROSITE-ProRule" id="PRU00288"/>
    </source>
</evidence>
<dbReference type="PANTHER" id="PTHR46085">
    <property type="entry name" value="ARFGAP/RECO-RELATED"/>
    <property type="match status" value="1"/>
</dbReference>
<organism evidence="7 8">
    <name type="scientific">Linum tenue</name>
    <dbReference type="NCBI Taxonomy" id="586396"/>
    <lineage>
        <taxon>Eukaryota</taxon>
        <taxon>Viridiplantae</taxon>
        <taxon>Streptophyta</taxon>
        <taxon>Embryophyta</taxon>
        <taxon>Tracheophyta</taxon>
        <taxon>Spermatophyta</taxon>
        <taxon>Magnoliopsida</taxon>
        <taxon>eudicotyledons</taxon>
        <taxon>Gunneridae</taxon>
        <taxon>Pentapetalae</taxon>
        <taxon>rosids</taxon>
        <taxon>fabids</taxon>
        <taxon>Malpighiales</taxon>
        <taxon>Linaceae</taxon>
        <taxon>Linum</taxon>
    </lineage>
</organism>
<evidence type="ECO:0000256" key="5">
    <source>
        <dbReference type="SAM" id="MobiDB-lite"/>
    </source>
</evidence>
<dbReference type="AlphaFoldDB" id="A0AAV0HYI5"/>
<dbReference type="InterPro" id="IPR038508">
    <property type="entry name" value="ArfGAP_dom_sf"/>
</dbReference>
<dbReference type="PROSITE" id="PS50115">
    <property type="entry name" value="ARFGAP"/>
    <property type="match status" value="1"/>
</dbReference>
<feature type="region of interest" description="Disordered" evidence="5">
    <location>
        <begin position="389"/>
        <end position="448"/>
    </location>
</feature>
<feature type="compositionally biased region" description="Polar residues" evidence="5">
    <location>
        <begin position="634"/>
        <end position="656"/>
    </location>
</feature>
<dbReference type="InterPro" id="IPR037278">
    <property type="entry name" value="ARFGAP/RecO"/>
</dbReference>
<dbReference type="InterPro" id="IPR044820">
    <property type="entry name" value="AGD14-like"/>
</dbReference>
<gene>
    <name evidence="7" type="ORF">LITE_LOCUS6500</name>
</gene>
<evidence type="ECO:0000256" key="3">
    <source>
        <dbReference type="ARBA" id="ARBA00022833"/>
    </source>
</evidence>
<dbReference type="PANTHER" id="PTHR46085:SF3">
    <property type="entry name" value="ARF GTPASE ACTIVATING PROTEIN"/>
    <property type="match status" value="1"/>
</dbReference>
<feature type="compositionally biased region" description="Polar residues" evidence="5">
    <location>
        <begin position="426"/>
        <end position="448"/>
    </location>
</feature>
<dbReference type="GO" id="GO:0008270">
    <property type="term" value="F:zinc ion binding"/>
    <property type="evidence" value="ECO:0007669"/>
    <property type="project" value="UniProtKB-KW"/>
</dbReference>